<sequence>MKAADIKQMSHENDKTPLDQVADVLLYIDELADMQSRNEQEKYKISYKRIEGQLIGGVHDATSTTSVKASILKTCFNNLVRPVWEGSAINVQHANYNDLPSFVQNALPDPSNEADTAYDSSGLAFPLMLGNTISRQDWSSSTSPRRQVGQFSPAHQILN</sequence>
<dbReference type="AlphaFoldDB" id="A0ABD3PYB3"/>
<proteinExistence type="predicted"/>
<feature type="compositionally biased region" description="Polar residues" evidence="1">
    <location>
        <begin position="136"/>
        <end position="145"/>
    </location>
</feature>
<keyword evidence="3" id="KW-1185">Reference proteome</keyword>
<accession>A0ABD3PYB3</accession>
<gene>
    <name evidence="2" type="ORF">ACHAWO_000881</name>
</gene>
<dbReference type="Proteomes" id="UP001530400">
    <property type="component" value="Unassembled WGS sequence"/>
</dbReference>
<evidence type="ECO:0000313" key="3">
    <source>
        <dbReference type="Proteomes" id="UP001530400"/>
    </source>
</evidence>
<protein>
    <submittedName>
        <fullName evidence="2">Uncharacterized protein</fullName>
    </submittedName>
</protein>
<dbReference type="EMBL" id="JALLPJ020000431">
    <property type="protein sequence ID" value="KAL3792331.1"/>
    <property type="molecule type" value="Genomic_DNA"/>
</dbReference>
<evidence type="ECO:0000313" key="2">
    <source>
        <dbReference type="EMBL" id="KAL3792331.1"/>
    </source>
</evidence>
<comment type="caution">
    <text evidence="2">The sequence shown here is derived from an EMBL/GenBank/DDBJ whole genome shotgun (WGS) entry which is preliminary data.</text>
</comment>
<organism evidence="2 3">
    <name type="scientific">Cyclotella atomus</name>
    <dbReference type="NCBI Taxonomy" id="382360"/>
    <lineage>
        <taxon>Eukaryota</taxon>
        <taxon>Sar</taxon>
        <taxon>Stramenopiles</taxon>
        <taxon>Ochrophyta</taxon>
        <taxon>Bacillariophyta</taxon>
        <taxon>Coscinodiscophyceae</taxon>
        <taxon>Thalassiosirophycidae</taxon>
        <taxon>Stephanodiscales</taxon>
        <taxon>Stephanodiscaceae</taxon>
        <taxon>Cyclotella</taxon>
    </lineage>
</organism>
<name>A0ABD3PYB3_9STRA</name>
<feature type="region of interest" description="Disordered" evidence="1">
    <location>
        <begin position="136"/>
        <end position="159"/>
    </location>
</feature>
<reference evidence="2 3" key="1">
    <citation type="submission" date="2024-10" db="EMBL/GenBank/DDBJ databases">
        <title>Updated reference genomes for cyclostephanoid diatoms.</title>
        <authorList>
            <person name="Roberts W.R."/>
            <person name="Alverson A.J."/>
        </authorList>
    </citation>
    <scope>NUCLEOTIDE SEQUENCE [LARGE SCALE GENOMIC DNA]</scope>
    <source>
        <strain evidence="2 3">AJA010-31</strain>
    </source>
</reference>
<evidence type="ECO:0000256" key="1">
    <source>
        <dbReference type="SAM" id="MobiDB-lite"/>
    </source>
</evidence>